<comment type="caution">
    <text evidence="2">The sequence shown here is derived from an EMBL/GenBank/DDBJ whole genome shotgun (WGS) entry which is preliminary data.</text>
</comment>
<gene>
    <name evidence="2" type="ORF">EVAR_27092_1</name>
</gene>
<evidence type="ECO:0000313" key="2">
    <source>
        <dbReference type="EMBL" id="GBP39132.1"/>
    </source>
</evidence>
<accession>A0A4C1VL49</accession>
<feature type="compositionally biased region" description="Basic and acidic residues" evidence="1">
    <location>
        <begin position="108"/>
        <end position="121"/>
    </location>
</feature>
<protein>
    <submittedName>
        <fullName evidence="2">Uncharacterized protein</fullName>
    </submittedName>
</protein>
<dbReference type="Proteomes" id="UP000299102">
    <property type="component" value="Unassembled WGS sequence"/>
</dbReference>
<dbReference type="AlphaFoldDB" id="A0A4C1VL49"/>
<keyword evidence="3" id="KW-1185">Reference proteome</keyword>
<feature type="region of interest" description="Disordered" evidence="1">
    <location>
        <begin position="95"/>
        <end position="135"/>
    </location>
</feature>
<name>A0A4C1VL49_EUMVA</name>
<proteinExistence type="predicted"/>
<organism evidence="2 3">
    <name type="scientific">Eumeta variegata</name>
    <name type="common">Bagworm moth</name>
    <name type="synonym">Eumeta japonica</name>
    <dbReference type="NCBI Taxonomy" id="151549"/>
    <lineage>
        <taxon>Eukaryota</taxon>
        <taxon>Metazoa</taxon>
        <taxon>Ecdysozoa</taxon>
        <taxon>Arthropoda</taxon>
        <taxon>Hexapoda</taxon>
        <taxon>Insecta</taxon>
        <taxon>Pterygota</taxon>
        <taxon>Neoptera</taxon>
        <taxon>Endopterygota</taxon>
        <taxon>Lepidoptera</taxon>
        <taxon>Glossata</taxon>
        <taxon>Ditrysia</taxon>
        <taxon>Tineoidea</taxon>
        <taxon>Psychidae</taxon>
        <taxon>Oiketicinae</taxon>
        <taxon>Eumeta</taxon>
    </lineage>
</organism>
<dbReference type="EMBL" id="BGZK01000360">
    <property type="protein sequence ID" value="GBP39132.1"/>
    <property type="molecule type" value="Genomic_DNA"/>
</dbReference>
<evidence type="ECO:0000256" key="1">
    <source>
        <dbReference type="SAM" id="MobiDB-lite"/>
    </source>
</evidence>
<evidence type="ECO:0000313" key="3">
    <source>
        <dbReference type="Proteomes" id="UP000299102"/>
    </source>
</evidence>
<sequence>MFTKSEVYVEENTFDCSARSSGRNRKIFVKYLDKFQYDLRCVFFFNYFAYCEFQENCSLRSSKLKLYVEDETHYFSKRRDGIPVNVFVCRHRAFSNGKPAAPGRGNRHTAEDARPPSRPRPDPPFLKVTNWTHPS</sequence>
<reference evidence="2 3" key="1">
    <citation type="journal article" date="2019" name="Commun. Biol.">
        <title>The bagworm genome reveals a unique fibroin gene that provides high tensile strength.</title>
        <authorList>
            <person name="Kono N."/>
            <person name="Nakamura H."/>
            <person name="Ohtoshi R."/>
            <person name="Tomita M."/>
            <person name="Numata K."/>
            <person name="Arakawa K."/>
        </authorList>
    </citation>
    <scope>NUCLEOTIDE SEQUENCE [LARGE SCALE GENOMIC DNA]</scope>
</reference>